<accession>A0A6D1P2C8</accession>
<dbReference type="AlphaFoldDB" id="A0A6D1P2C8"/>
<evidence type="ECO:0000313" key="1">
    <source>
        <dbReference type="EMBL" id="QHV89592.1"/>
    </source>
</evidence>
<keyword evidence="1" id="KW-0614">Plasmid</keyword>
<dbReference type="EMBL" id="MN419432">
    <property type="protein sequence ID" value="QHV89592.1"/>
    <property type="molecule type" value="Genomic_DNA"/>
</dbReference>
<sequence length="160" mass="18365">MNAVIPKKRRDGKSSFEDLVSYVSVRDDMTDEELDLSSSSQAEQPHRSRFSRLVDYATRLRNESFVALVDVMKDGCEWVNFYGVTCFHNCTSLETAAADMEYIARQAHYAKDDTDPVFFYTTSFPGSHMKARVRNRFMTVYVIRNHSALPTTSVCLCRAY</sequence>
<protein>
    <submittedName>
        <fullName evidence="1">Uncharacterized protein</fullName>
    </submittedName>
</protein>
<name>A0A6D1P2C8_ECOLX</name>
<reference evidence="1" key="1">
    <citation type="submission" date="2019-09" db="EMBL/GenBank/DDBJ databases">
        <title>Nucleotide sequences of blaCTX-M-1 carrying IncI1 in Norwegian broiler production.</title>
        <authorList>
            <person name="Mo S.S."/>
            <person name="Telke A.A."/>
            <person name="Osei K.O."/>
            <person name="Sekse C."/>
            <person name="Slettemeas J.S."/>
            <person name="Urdahl A.-M."/>
        </authorList>
    </citation>
    <scope>NUCLEOTIDE SEQUENCE</scope>
    <source>
        <strain evidence="1">2016-40-21254</strain>
        <plasmid evidence="1">p21254</plasmid>
    </source>
</reference>
<gene>
    <name evidence="1" type="ORF">PGJFMKIC_00026</name>
</gene>
<organism evidence="1">
    <name type="scientific">Escherichia coli</name>
    <dbReference type="NCBI Taxonomy" id="562"/>
    <lineage>
        <taxon>Bacteria</taxon>
        <taxon>Pseudomonadati</taxon>
        <taxon>Pseudomonadota</taxon>
        <taxon>Gammaproteobacteria</taxon>
        <taxon>Enterobacterales</taxon>
        <taxon>Enterobacteriaceae</taxon>
        <taxon>Escherichia</taxon>
    </lineage>
</organism>
<proteinExistence type="predicted"/>
<geneLocation type="plasmid" evidence="1">
    <name>p21254</name>
</geneLocation>